<evidence type="ECO:0000313" key="1">
    <source>
        <dbReference type="EMBL" id="KAI4840070.1"/>
    </source>
</evidence>
<protein>
    <submittedName>
        <fullName evidence="1">Uncharacterized protein</fullName>
    </submittedName>
</protein>
<accession>A0ACB9YEU7</accession>
<comment type="caution">
    <text evidence="1">The sequence shown here is derived from an EMBL/GenBank/DDBJ whole genome shotgun (WGS) entry which is preliminary data.</text>
</comment>
<proteinExistence type="predicted"/>
<dbReference type="EMBL" id="CM043773">
    <property type="protein sequence ID" value="KAI4840070.1"/>
    <property type="molecule type" value="Genomic_DNA"/>
</dbReference>
<keyword evidence="2" id="KW-1185">Reference proteome</keyword>
<evidence type="ECO:0000313" key="2">
    <source>
        <dbReference type="Proteomes" id="UP001056978"/>
    </source>
</evidence>
<dbReference type="Proteomes" id="UP001056978">
    <property type="component" value="Chromosome 5"/>
</dbReference>
<gene>
    <name evidence="1" type="ORF">MKS88_001428</name>
</gene>
<sequence length="2262" mass="269322">MPRTQKYGNTRTTLRLEKSASSAEKPLSSNINNSKIYEEIKTYLSNTSFLRKDKNNNANYLDEFICNFVSSPDGWNKVEIDDMNNNDIKNLINFLNEEYKRAFLSTDKKRKKAENNLNSENLKSLLVSLGSVVIDDMNLEAFYNHVEIYLLLLKFCKDNYVSFSFIKNEIVNIMNKIIKYSQNYLHDTHSCDKLKIVFLNMHELIKDIKKNNAIKVNIRNFLYILNSNIVLNNNNIFYFLTEIFSSLNLLVQKNPELVHQYEYIINPHFFFLCIFSLYSYNISKARFYYFLLLIHNQVNLTDLKEHVLKYDDNLNYSVYRNCIINTIFEEEKKKYESIKEIIVESENNATNIKKRNEKCIENLKDISNEKEKKIPESSKEQLLVKEYRTLLFKELYDNISIKILLFYVFFYFSDHYFCIIILLNFKNLAKNRNQDDRLVHITNYFFFILLDNLCYIRDYSKILLVLSLYKKNFISFNEKNLHDVKKIFNLVINNNIEEVHSIGLSNLLLEISESIKNVENEKKCINKNNVKNLCGNKNVHKKVHKNNIILKEKNEKEVTKIDDEHATEESGKPFVSNSKGKNEIISSSYMKDNFNNYLLYLLKKKAYDKIEHLEKRDNVYVNNKTYSLFIQSYLSNHKYDKVYKVYKKMKLKKNIPIKYLNVKNLIYSFKKCDIDKGDVLNELKLISKSYLNLYFSKDSYFVLTKTMLYKHICNYLKKKCDMNLIINIFNLNELIKYFIKFKSFINIRKLYFLLLKYSFIKTYKTYLILIRFFNNLNHEKNEQINMESEMEVGETDFSEDEKVESETNCPFKKNRGIYNDIINLRKKKLSYYIFKSKESKEDFNLYNKVYEIAKKDKYDMSLFILSNFITEYIFFDHPSDEILESELSNINNILNIYFESVNLFFHKQNYRITLNIFFFLLLFLNYYVTRYIKNDIKYARFLKQNAINFFLSNNYEIIKMNKNDIYAYIPNFILNMVFLSVNHLKNAQHLKELISMGLEHDSYDYNKNTIDPVNCKNIMFIFLLLKNNVILCNATMEKDIYDKQKNNNNNNNKKNITEIANVKIKSNYLYKDIIEKNYNEEKHVELNRLFASSNNVANVFVKLKYTIGSNKINEDSLKDFLFNKLKMFVSNRNFDSLINILKDIFFTYNNIIYLNSRDFLRIYENLDGIYDNVLSVLTIIIFAENNRNFKEQNALLSKGSEEHLEIESNEINIHEYIAMLRSMNKDYFKHLLNQKIVSNILKNYESFIHMCIYFDLSKKRVDNIVNFLEMLRKCNIALSTEILIDIFSLLFDRNMNNLIFNEFEIFSSSKKANNFELYYIVMKAAFFEENVGMTLKIFSIVLSLFNVRNIPLNFFECVLLILKKKGKFKDLYESTDKLHRELINFEKNKHFLSLDNLTLDFKTYQQHTMHIKQIKLKGFRTYKNEITIDFTKGINCIVGFNGSGKSNILLAIEFILSDICEYKQVFLHEGIGNAVRSCYVEIIFDNSEKYFSMFKENEIKIKKVLENMKCEIYVNDKNISKNQYVELLESCGLCINNLYNIIKQGQIIKLSNMQDEEILNYLKSILGAKIFEEKKKDALSMLKECDSKKDTIEKEFNDMNTKLESLQEEFEKFLEYKKLEKEKVYLEYFLNEINYKNIYEETQILKSKLQQLKGKTQDEDNNLNLSNSTKSEYTEKLNKMKLEIVSYQNELDKTVSEEIQNKRNIIHLEILIDEKKKEKSLKESKNKCKIENINQINEFILRVNEKLQSLKSVINIKEREIENKNNEINMLLSKNKMNNTKEGSYSHNVKKIEKMINDINKELSFLEKETIKNEKYLQEFEEESKLLKENIEGNKSLSEKYVDEINELNNKSERCVEQKRQCQQKISQGTANLNNIKSQMIEVNEKYEEMIKSSNKEIVKMVDLILQDGNINKENILGFLIDNINVDNTYVKAVDTVLENHYFTLIVEDMKTAKKIVEFIEKKRDEKKNKEFDFKDFFFGKLTIVPLLNIKKYSEFTYPNDKNIIPLINCVNYNSKIYEFLKNILFKTVIVKSLESCQNYLEDSYNCVNIEGDYLSNHGFMNGGYNKKKYGIYTIYNKLKELKEEEKKEKSTIEELTKKIEKIEDELIDIYDKKSTMLAQKNGCVTTLNSITNNIHANDENIRTTNEKIKYLKEKKENLEEYKDKLKIQILQLRSNNINPDESHNGVDDINSLNDEVKKLKEELNKIRNEYDDFKNKLELLYQKRNENDSNIYMEEYEDVDIDEYNKELKDKKYYIEKASYK</sequence>
<organism evidence="1 2">
    <name type="scientific">Plasmodium brasilianum</name>
    <dbReference type="NCBI Taxonomy" id="5824"/>
    <lineage>
        <taxon>Eukaryota</taxon>
        <taxon>Sar</taxon>
        <taxon>Alveolata</taxon>
        <taxon>Apicomplexa</taxon>
        <taxon>Aconoidasida</taxon>
        <taxon>Haemosporida</taxon>
        <taxon>Plasmodiidae</taxon>
        <taxon>Plasmodium</taxon>
        <taxon>Plasmodium (Plasmodium)</taxon>
    </lineage>
</organism>
<reference evidence="1" key="1">
    <citation type="submission" date="2022-06" db="EMBL/GenBank/DDBJ databases">
        <title>The First Complete Genome of the Simian Malaria Parasite Plasmodium brasilianum.</title>
        <authorList>
            <person name="Bajic M."/>
            <person name="Ravishankar S."/>
        </authorList>
    </citation>
    <scope>NUCLEOTIDE SEQUENCE</scope>
    <source>
        <strain evidence="1">Bolivian I</strain>
    </source>
</reference>
<name>A0ACB9YEU7_PLABR</name>